<dbReference type="OrthoDB" id="32195at2"/>
<dbReference type="Gene3D" id="3.40.50.150">
    <property type="entry name" value="Vaccinia Virus protein VP39"/>
    <property type="match status" value="1"/>
</dbReference>
<dbReference type="PRINTS" id="PR00507">
    <property type="entry name" value="N12N6MTFRASE"/>
</dbReference>
<dbReference type="InterPro" id="IPR047939">
    <property type="entry name" value="BREX_1_PglX"/>
</dbReference>
<evidence type="ECO:0000256" key="3">
    <source>
        <dbReference type="ARBA" id="ARBA00022679"/>
    </source>
</evidence>
<keyword evidence="3" id="KW-0808">Transferase</keyword>
<evidence type="ECO:0000256" key="4">
    <source>
        <dbReference type="ARBA" id="ARBA00022691"/>
    </source>
</evidence>
<feature type="domain" description="Type II methyltransferase M.TaqI-like" evidence="6">
    <location>
        <begin position="342"/>
        <end position="563"/>
    </location>
</feature>
<dbReference type="EC" id="2.1.1.72" evidence="1"/>
<keyword evidence="4" id="KW-0949">S-adenosyl-L-methionine</keyword>
<dbReference type="PANTHER" id="PTHR33841">
    <property type="entry name" value="DNA METHYLTRANSFERASE YEEA-RELATED"/>
    <property type="match status" value="1"/>
</dbReference>
<dbReference type="SUPFAM" id="SSF53335">
    <property type="entry name" value="S-adenosyl-L-methionine-dependent methyltransferases"/>
    <property type="match status" value="1"/>
</dbReference>
<comment type="catalytic activity">
    <reaction evidence="5">
        <text>a 2'-deoxyadenosine in DNA + S-adenosyl-L-methionine = an N(6)-methyl-2'-deoxyadenosine in DNA + S-adenosyl-L-homocysteine + H(+)</text>
        <dbReference type="Rhea" id="RHEA:15197"/>
        <dbReference type="Rhea" id="RHEA-COMP:12418"/>
        <dbReference type="Rhea" id="RHEA-COMP:12419"/>
        <dbReference type="ChEBI" id="CHEBI:15378"/>
        <dbReference type="ChEBI" id="CHEBI:57856"/>
        <dbReference type="ChEBI" id="CHEBI:59789"/>
        <dbReference type="ChEBI" id="CHEBI:90615"/>
        <dbReference type="ChEBI" id="CHEBI:90616"/>
        <dbReference type="EC" id="2.1.1.72"/>
    </reaction>
</comment>
<evidence type="ECO:0000256" key="1">
    <source>
        <dbReference type="ARBA" id="ARBA00011900"/>
    </source>
</evidence>
<proteinExistence type="predicted"/>
<protein>
    <recommendedName>
        <fullName evidence="1">site-specific DNA-methyltransferase (adenine-specific)</fullName>
        <ecNumber evidence="1">2.1.1.72</ecNumber>
    </recommendedName>
</protein>
<organism evidence="7 8">
    <name type="scientific">Halalkalibacter okhensis</name>
    <dbReference type="NCBI Taxonomy" id="333138"/>
    <lineage>
        <taxon>Bacteria</taxon>
        <taxon>Bacillati</taxon>
        <taxon>Bacillota</taxon>
        <taxon>Bacilli</taxon>
        <taxon>Bacillales</taxon>
        <taxon>Bacillaceae</taxon>
        <taxon>Halalkalibacter</taxon>
    </lineage>
</organism>
<evidence type="ECO:0000256" key="2">
    <source>
        <dbReference type="ARBA" id="ARBA00022603"/>
    </source>
</evidence>
<keyword evidence="2" id="KW-0489">Methyltransferase</keyword>
<dbReference type="AlphaFoldDB" id="A0A0B0IIV4"/>
<dbReference type="Pfam" id="PF07669">
    <property type="entry name" value="Eco57I"/>
    <property type="match status" value="1"/>
</dbReference>
<gene>
    <name evidence="7" type="ORF">LQ50_11860</name>
</gene>
<name>A0A0B0IIV4_9BACI</name>
<dbReference type="GO" id="GO:0009007">
    <property type="term" value="F:site-specific DNA-methyltransferase (adenine-specific) activity"/>
    <property type="evidence" value="ECO:0007669"/>
    <property type="project" value="UniProtKB-EC"/>
</dbReference>
<dbReference type="GO" id="GO:0006304">
    <property type="term" value="P:DNA modification"/>
    <property type="evidence" value="ECO:0007669"/>
    <property type="project" value="InterPro"/>
</dbReference>
<dbReference type="STRING" id="333138.LQ50_11860"/>
<evidence type="ECO:0000256" key="5">
    <source>
        <dbReference type="ARBA" id="ARBA00047942"/>
    </source>
</evidence>
<dbReference type="EMBL" id="JRJU01000013">
    <property type="protein sequence ID" value="KHF39979.1"/>
    <property type="molecule type" value="Genomic_DNA"/>
</dbReference>
<dbReference type="NCBIfam" id="NF033452">
    <property type="entry name" value="BREX_1_MTaseX"/>
    <property type="match status" value="1"/>
</dbReference>
<accession>A0A0B0IIV4</accession>
<keyword evidence="8" id="KW-1185">Reference proteome</keyword>
<dbReference type="GO" id="GO:0032259">
    <property type="term" value="P:methylation"/>
    <property type="evidence" value="ECO:0007669"/>
    <property type="project" value="UniProtKB-KW"/>
</dbReference>
<evidence type="ECO:0000259" key="6">
    <source>
        <dbReference type="Pfam" id="PF07669"/>
    </source>
</evidence>
<comment type="caution">
    <text evidence="7">The sequence shown here is derived from an EMBL/GenBank/DDBJ whole genome shotgun (WGS) entry which is preliminary data.</text>
</comment>
<dbReference type="InterPro" id="IPR011639">
    <property type="entry name" value="MethylTrfase_TaqI-like_dom"/>
</dbReference>
<dbReference type="InterPro" id="IPR050953">
    <property type="entry name" value="N4_N6_ade-DNA_methylase"/>
</dbReference>
<dbReference type="eggNOG" id="COG1002">
    <property type="taxonomic scope" value="Bacteria"/>
</dbReference>
<dbReference type="RefSeq" id="WP_034629112.1">
    <property type="nucleotide sequence ID" value="NZ_JRJU01000013.1"/>
</dbReference>
<reference evidence="7 8" key="1">
    <citation type="submission" date="2014-09" db="EMBL/GenBank/DDBJ databases">
        <title>Genome sequencing and annotation of Bacillus Okhensis strain Kh10-101T.</title>
        <authorList>
            <person name="Prakash J.S."/>
        </authorList>
    </citation>
    <scope>NUCLEOTIDE SEQUENCE [LARGE SCALE GENOMIC DNA]</scope>
    <source>
        <strain evidence="8">Kh10-101T</strain>
    </source>
</reference>
<evidence type="ECO:0000313" key="7">
    <source>
        <dbReference type="EMBL" id="KHF39979.1"/>
    </source>
</evidence>
<sequence length="1164" mass="136045">MNRSELKTFAIQTRRELLYEVSLRAKLFGFEKNRLRQMEEKNGQLFINGLVYPKIMKSSFQSLQSELSSKGSEQLFEEVAYTWFNRLIAIRYMEVNGYIPDRLETIHSISHSTLTQFIDTLQKYVSLKREDFFVCYKTGDIDLLNRKLFLAQCNMLHIILPASFHKIEDYTELLLPDLLFDQYSTVNHFLRRDHVIGSFGEVEVIGWMYQFYNSEPKDEVFANLKQNKKLEKKDIPAATQLFTPKWIVQYMVENTLGHIWENSKSSSKLKCAMPYYVKPMEEKVAINNNSVTYSHINLLDITFLDPCVGSGHILVFAFGLFYDMYVKEGYDKEVIPQIILENNLYGMDIDDRAAQLATFSLLMKACQKSRAVLQKDIQINVISIQETNDLDIDHTAHVLANNTYELAELKQLFSSFVQAKQIGSILQVDQINFDKYINRIKMPETLEITLENYHVFEKLNLVLKLLIQAKMLANTYDITVTNPPYMGIRGLNQSTSDYVKRHYPYSKYDMSAVFMERVLHFTKANGLFAMLNQQSWMFLTSYEKLRLQLLNESTIMSMLHLGAHTFEDFGGEVVQCTAFVSKRTYSKDFKSSYFRLIDYKNTESKKKAFLDGKGKYICMQERFSLVPETPIVYWLTKNLTDVFLKGKPLRNFAEPRQGLATADNKRFHRYWYEVQFSNIGFSHDRESAQASEQKWFPLNKGGPIRKWYGNNVMVVNWQHDGKEIREDKLHKLLIGTCLPSNSKPKNVPYYFREGITWSLISSTKFGVRCFPKGMIFDVGSHAFFCEKEDYYYFASFLNSVVASTLLYTLNPTINYSSGVIAKLPIILGERNGHIDKLTKRNIEVAKQDWDSQETSWDFTQHPFLFFKQERLLSTIFNKWKETKEKMFSELKENEEKLNEIFIELYHLQDDLSPEVKEREITISLAERDRDARSFLSYFIGCLLGRYSLDFQGLAYAGDDWNPSYYQSFQPNKDGIQLLTFAGSFNDDILLRLRQFLAACFEASTVEDNLFWLASSLRLKQNESVENRLLRYFVDEFYIDHFKTYHKRPIYWLIDSGKEKGFRALIYMHRINQDTFNIVETQYVQKAIIGIKKALRSTKEILANQPTIKDRKKYQKLISSLEARAAEIVMLQEKIRQSNGVFPDLNLDDGVQFNQKLFSEVLPTT</sequence>
<evidence type="ECO:0000313" key="8">
    <source>
        <dbReference type="Proteomes" id="UP000030832"/>
    </source>
</evidence>
<dbReference type="Proteomes" id="UP000030832">
    <property type="component" value="Unassembled WGS sequence"/>
</dbReference>
<dbReference type="InterPro" id="IPR029063">
    <property type="entry name" value="SAM-dependent_MTases_sf"/>
</dbReference>
<dbReference type="PANTHER" id="PTHR33841:SF1">
    <property type="entry name" value="DNA METHYLTRANSFERASE A"/>
    <property type="match status" value="1"/>
</dbReference>
<dbReference type="eggNOG" id="COG0286">
    <property type="taxonomic scope" value="Bacteria"/>
</dbReference>